<comment type="similarity">
    <text evidence="1">Belongs to the ATP-dependent AMP-binding enzyme family.</text>
</comment>
<name>A0ABQ8S3Z4_PERAM</name>
<dbReference type="PANTHER" id="PTHR43201">
    <property type="entry name" value="ACYL-COA SYNTHETASE"/>
    <property type="match status" value="1"/>
</dbReference>
<feature type="domain" description="AMP-dependent synthetase/ligase" evidence="3">
    <location>
        <begin position="57"/>
        <end position="504"/>
    </location>
</feature>
<dbReference type="EMBL" id="JAJSOF020000036">
    <property type="protein sequence ID" value="KAJ4428727.1"/>
    <property type="molecule type" value="Genomic_DNA"/>
</dbReference>
<dbReference type="InterPro" id="IPR025110">
    <property type="entry name" value="AMP-bd_C"/>
</dbReference>
<evidence type="ECO:0000313" key="5">
    <source>
        <dbReference type="EMBL" id="KAJ4428727.1"/>
    </source>
</evidence>
<evidence type="ECO:0000313" key="6">
    <source>
        <dbReference type="Proteomes" id="UP001148838"/>
    </source>
</evidence>
<feature type="domain" description="AMP-binding enzyme C-terminal" evidence="4">
    <location>
        <begin position="555"/>
        <end position="630"/>
    </location>
</feature>
<dbReference type="Gene3D" id="3.40.50.12780">
    <property type="entry name" value="N-terminal domain of ligase-like"/>
    <property type="match status" value="2"/>
</dbReference>
<dbReference type="InterPro" id="IPR020845">
    <property type="entry name" value="AMP-binding_CS"/>
</dbReference>
<dbReference type="InterPro" id="IPR042099">
    <property type="entry name" value="ANL_N_sf"/>
</dbReference>
<comment type="caution">
    <text evidence="5">The sequence shown here is derived from an EMBL/GenBank/DDBJ whole genome shotgun (WGS) entry which is preliminary data.</text>
</comment>
<evidence type="ECO:0000256" key="1">
    <source>
        <dbReference type="ARBA" id="ARBA00006432"/>
    </source>
</evidence>
<evidence type="ECO:0000259" key="4">
    <source>
        <dbReference type="Pfam" id="PF13193"/>
    </source>
</evidence>
<reference evidence="5 6" key="1">
    <citation type="journal article" date="2022" name="Allergy">
        <title>Genome assembly and annotation of Periplaneta americana reveal a comprehensive cockroach allergen profile.</title>
        <authorList>
            <person name="Wang L."/>
            <person name="Xiong Q."/>
            <person name="Saelim N."/>
            <person name="Wang L."/>
            <person name="Nong W."/>
            <person name="Wan A.T."/>
            <person name="Shi M."/>
            <person name="Liu X."/>
            <person name="Cao Q."/>
            <person name="Hui J.H.L."/>
            <person name="Sookrung N."/>
            <person name="Leung T.F."/>
            <person name="Tungtrongchitr A."/>
            <person name="Tsui S.K.W."/>
        </authorList>
    </citation>
    <scope>NUCLEOTIDE SEQUENCE [LARGE SCALE GENOMIC DNA]</scope>
    <source>
        <strain evidence="5">PWHHKU_190912</strain>
    </source>
</reference>
<dbReference type="InterPro" id="IPR045851">
    <property type="entry name" value="AMP-bd_C_sf"/>
</dbReference>
<dbReference type="PANTHER" id="PTHR43201:SF8">
    <property type="entry name" value="ACYL-COA SYNTHETASE FAMILY MEMBER 3"/>
    <property type="match status" value="1"/>
</dbReference>
<dbReference type="PROSITE" id="PS00455">
    <property type="entry name" value="AMP_BINDING"/>
    <property type="match status" value="1"/>
</dbReference>
<protein>
    <submittedName>
        <fullName evidence="5">Uncharacterized protein</fullName>
    </submittedName>
</protein>
<keyword evidence="6" id="KW-1185">Reference proteome</keyword>
<dbReference type="Proteomes" id="UP001148838">
    <property type="component" value="Unassembled WGS sequence"/>
</dbReference>
<feature type="region of interest" description="Disordered" evidence="2">
    <location>
        <begin position="191"/>
        <end position="214"/>
    </location>
</feature>
<gene>
    <name evidence="5" type="ORF">ANN_25720</name>
</gene>
<dbReference type="Pfam" id="PF00501">
    <property type="entry name" value="AMP-binding"/>
    <property type="match status" value="1"/>
</dbReference>
<dbReference type="InterPro" id="IPR000873">
    <property type="entry name" value="AMP-dep_synth/lig_dom"/>
</dbReference>
<sequence>MACLLAGRYIALCCNRQSASIFVSSRCWQQTYAACAPTQTATTESYCRPQSSVVPIFRHAPQYSDRIALRDRHGDYTYRGLFLSSRQFAGEISTHLAGKKQERVAFLCPNDASYLIVQWACWMSGQIAVPMTADHPNPVREHYISNSEASLVVTTAEYADGLHQVAQKTGAKLVVLEDALRVLAMKAAPKSTLLPSQPEPSPWDEDQPLEAGQDPQFYSDSDAMIIYTSGTTGLPKGVVITHANIHAQISSLVDAWGWSEKDIVLHTLPLHHIHGIVNVLMCPLAVGGRCVMLPKFEPSRVWSYLLAINMQASERVNVFMAVPTIYMKLVEEYDHIFNKNAQYAIRKVQDNREGLELNGLHQLLVYADDVNMLGENPQTIRENTAVLLEASKGIGLETDGEWLIALPAPLFERWNEIAGHRLLERYGMTETGMVLSNSLQGERRPGFVGTPLPGVRVQIAKPLLNQESEILVEGSSTCGTKVMSTKYISGELRVKGPNVFRGYWKNPKATKSEFTEDGWFKTGDTAAYENGMYKILGRTSVDIIKTGGYKVSAVEIETHLLGHSDIADCSVIGLPDITWGQKVAAVVVAREGKEVILSQLREWCKERMAPYAIPTVLKVVEKLPKNTMGKVNKTELLKAVFPESVKPV</sequence>
<evidence type="ECO:0000256" key="2">
    <source>
        <dbReference type="SAM" id="MobiDB-lite"/>
    </source>
</evidence>
<dbReference type="Gene3D" id="3.30.300.30">
    <property type="match status" value="1"/>
</dbReference>
<dbReference type="Pfam" id="PF13193">
    <property type="entry name" value="AMP-binding_C"/>
    <property type="match status" value="1"/>
</dbReference>
<organism evidence="5 6">
    <name type="scientific">Periplaneta americana</name>
    <name type="common">American cockroach</name>
    <name type="synonym">Blatta americana</name>
    <dbReference type="NCBI Taxonomy" id="6978"/>
    <lineage>
        <taxon>Eukaryota</taxon>
        <taxon>Metazoa</taxon>
        <taxon>Ecdysozoa</taxon>
        <taxon>Arthropoda</taxon>
        <taxon>Hexapoda</taxon>
        <taxon>Insecta</taxon>
        <taxon>Pterygota</taxon>
        <taxon>Neoptera</taxon>
        <taxon>Polyneoptera</taxon>
        <taxon>Dictyoptera</taxon>
        <taxon>Blattodea</taxon>
        <taxon>Blattoidea</taxon>
        <taxon>Blattidae</taxon>
        <taxon>Blattinae</taxon>
        <taxon>Periplaneta</taxon>
    </lineage>
</organism>
<dbReference type="CDD" id="cd05941">
    <property type="entry name" value="MCS"/>
    <property type="match status" value="1"/>
</dbReference>
<evidence type="ECO:0000259" key="3">
    <source>
        <dbReference type="Pfam" id="PF00501"/>
    </source>
</evidence>
<proteinExistence type="inferred from homology"/>
<dbReference type="SUPFAM" id="SSF56801">
    <property type="entry name" value="Acetyl-CoA synthetase-like"/>
    <property type="match status" value="1"/>
</dbReference>
<accession>A0ABQ8S3Z4</accession>